<feature type="transmembrane region" description="Helical" evidence="2">
    <location>
        <begin position="660"/>
        <end position="681"/>
    </location>
</feature>
<feature type="compositionally biased region" description="Low complexity" evidence="1">
    <location>
        <begin position="441"/>
        <end position="450"/>
    </location>
</feature>
<keyword evidence="2" id="KW-1133">Transmembrane helix</keyword>
<evidence type="ECO:0000313" key="5">
    <source>
        <dbReference type="Proteomes" id="UP000322873"/>
    </source>
</evidence>
<dbReference type="EMBL" id="VICG01000003">
    <property type="protein sequence ID" value="KAA8574517.1"/>
    <property type="molecule type" value="Genomic_DNA"/>
</dbReference>
<reference evidence="4 5" key="1">
    <citation type="submission" date="2019-06" db="EMBL/GenBank/DDBJ databases">
        <title>Genome Sequence of the Brown Rot Fungal Pathogen Monilinia fructicola.</title>
        <authorList>
            <person name="De Miccolis Angelini R.M."/>
            <person name="Landi L."/>
            <person name="Abate D."/>
            <person name="Pollastro S."/>
            <person name="Romanazzi G."/>
            <person name="Faretra F."/>
        </authorList>
    </citation>
    <scope>NUCLEOTIDE SEQUENCE [LARGE SCALE GENOMIC DNA]</scope>
    <source>
        <strain evidence="4 5">Mfrc123</strain>
    </source>
</reference>
<feature type="compositionally biased region" description="Polar residues" evidence="1">
    <location>
        <begin position="239"/>
        <end position="253"/>
    </location>
</feature>
<keyword evidence="2" id="KW-0472">Membrane</keyword>
<comment type="caution">
    <text evidence="4">The sequence shown here is derived from an EMBL/GenBank/DDBJ whole genome shotgun (WGS) entry which is preliminary data.</text>
</comment>
<sequence>MRMFRLPCWISESRGCDLVLDGEGNQNMAAHSVLSTYECPSPSKRKRSSSPNLPMPVVNASTIHDVKRRKRERSEEETRAPIVNGRDVEMTESKEPTDDLAFVRETIESELSLEILMKHNELRLIQAELAKCQVSLEQLRRVHLIPFPGVQGTGAKVSPESMSDVSAGTGPAVWSGEKVPKWAPPYGITEGPYTRHWAKWLIPDPAFDGSELVNTHEERREIASRMEVPLQPKSRSHRGSSTQSFQSIPSGYSQPKKAGPSILKRSDGKTVKLVCLDCNREDFSSTQGFINHCRIGHHREFKSHEEAAQVSGQIIEVDEVGALPVVEKSPGVATGDLVHPLIKSAPIDQEAHVALLSRISDSMNLYLQGRLPGVTSIPGSATSSPQKPSAVKPSVQTPRQSFVPSTATPHLSELLKSRGFGGDLDEIVGDAKTRVNMDELSSSSSSSSGEESSDDEGAATPTTSLPSRHLGGFDGPVDAPMIGMRLPARAAMSPAHFGRPTSSKSMDPSARPGHGHISPRLSYATINASMAAPPTRLPSANRPQPIDIRDHDHDGDLDMGINRCIFHHRPSAQTPWPVTMLQVFVTSDDASEGSDVAEIDIEDGDGEKVVGRTVLGRAQERTKKDDKHVTFVREVPDANANGQIKWRDLGPAGVLTFLRIYFASALLYSSIMILLVTTFTIGEVGLWREWNGMEWNGMNWIGMDGWMK</sequence>
<keyword evidence="5" id="KW-1185">Reference proteome</keyword>
<feature type="region of interest" description="Disordered" evidence="1">
    <location>
        <begin position="493"/>
        <end position="519"/>
    </location>
</feature>
<feature type="compositionally biased region" description="Polar residues" evidence="1">
    <location>
        <begin position="394"/>
        <end position="409"/>
    </location>
</feature>
<accession>A0A5M9K0W4</accession>
<dbReference type="InterPro" id="IPR058706">
    <property type="entry name" value="zf-C2H2_AHC1-like"/>
</dbReference>
<evidence type="ECO:0000256" key="2">
    <source>
        <dbReference type="SAM" id="Phobius"/>
    </source>
</evidence>
<feature type="compositionally biased region" description="Basic and acidic residues" evidence="1">
    <location>
        <begin position="86"/>
        <end position="96"/>
    </location>
</feature>
<dbReference type="Pfam" id="PF25909">
    <property type="entry name" value="zf-C2H2_AHC1"/>
    <property type="match status" value="1"/>
</dbReference>
<evidence type="ECO:0000256" key="1">
    <source>
        <dbReference type="SAM" id="MobiDB-lite"/>
    </source>
</evidence>
<feature type="region of interest" description="Disordered" evidence="1">
    <location>
        <begin position="432"/>
        <end position="481"/>
    </location>
</feature>
<organism evidence="4 5">
    <name type="scientific">Monilinia fructicola</name>
    <name type="common">Brown rot fungus</name>
    <name type="synonym">Ciboria fructicola</name>
    <dbReference type="NCBI Taxonomy" id="38448"/>
    <lineage>
        <taxon>Eukaryota</taxon>
        <taxon>Fungi</taxon>
        <taxon>Dikarya</taxon>
        <taxon>Ascomycota</taxon>
        <taxon>Pezizomycotina</taxon>
        <taxon>Leotiomycetes</taxon>
        <taxon>Helotiales</taxon>
        <taxon>Sclerotiniaceae</taxon>
        <taxon>Monilinia</taxon>
    </lineage>
</organism>
<evidence type="ECO:0000313" key="4">
    <source>
        <dbReference type="EMBL" id="KAA8574517.1"/>
    </source>
</evidence>
<proteinExistence type="predicted"/>
<feature type="region of interest" description="Disordered" evidence="1">
    <location>
        <begin position="38"/>
        <end position="96"/>
    </location>
</feature>
<dbReference type="VEuPathDB" id="FungiDB:MFRU_015g00550"/>
<name>A0A5M9K0W4_MONFR</name>
<feature type="compositionally biased region" description="Polar residues" evidence="1">
    <location>
        <begin position="377"/>
        <end position="387"/>
    </location>
</feature>
<gene>
    <name evidence="4" type="ORF">EYC84_005971</name>
</gene>
<feature type="region of interest" description="Disordered" evidence="1">
    <location>
        <begin position="377"/>
        <end position="410"/>
    </location>
</feature>
<keyword evidence="2" id="KW-0812">Transmembrane</keyword>
<protein>
    <recommendedName>
        <fullName evidence="3">AHC1-like C2H2 zinc-finger domain-containing protein</fullName>
    </recommendedName>
</protein>
<feature type="region of interest" description="Disordered" evidence="1">
    <location>
        <begin position="217"/>
        <end position="263"/>
    </location>
</feature>
<dbReference type="Proteomes" id="UP000322873">
    <property type="component" value="Unassembled WGS sequence"/>
</dbReference>
<feature type="domain" description="AHC1-like C2H2 zinc-finger" evidence="3">
    <location>
        <begin position="259"/>
        <end position="316"/>
    </location>
</feature>
<dbReference type="AlphaFoldDB" id="A0A5M9K0W4"/>
<evidence type="ECO:0000259" key="3">
    <source>
        <dbReference type="Pfam" id="PF25909"/>
    </source>
</evidence>